<reference evidence="2 3" key="1">
    <citation type="submission" date="2020-02" db="EMBL/GenBank/DDBJ databases">
        <title>Genome sequence of Roseobacter ponti.</title>
        <authorList>
            <person name="Hollensteiner J."/>
            <person name="Schneider D."/>
            <person name="Poehlein A."/>
            <person name="Daniel R."/>
        </authorList>
    </citation>
    <scope>NUCLEOTIDE SEQUENCE [LARGE SCALE GENOMIC DNA]</scope>
    <source>
        <strain evidence="2 3">DSM 106830</strain>
    </source>
</reference>
<dbReference type="AlphaFoldDB" id="A0A858SNR2"/>
<feature type="transmembrane region" description="Helical" evidence="1">
    <location>
        <begin position="528"/>
        <end position="550"/>
    </location>
</feature>
<feature type="transmembrane region" description="Helical" evidence="1">
    <location>
        <begin position="429"/>
        <end position="452"/>
    </location>
</feature>
<gene>
    <name evidence="2" type="ORF">G3256_00115</name>
</gene>
<name>A0A858SNR2_9RHOB</name>
<feature type="transmembrane region" description="Helical" evidence="1">
    <location>
        <begin position="889"/>
        <end position="910"/>
    </location>
</feature>
<feature type="transmembrane region" description="Helical" evidence="1">
    <location>
        <begin position="984"/>
        <end position="1007"/>
    </location>
</feature>
<proteinExistence type="predicted"/>
<dbReference type="Pfam" id="PF00873">
    <property type="entry name" value="ACR_tran"/>
    <property type="match status" value="1"/>
</dbReference>
<feature type="transmembrane region" description="Helical" evidence="1">
    <location>
        <begin position="388"/>
        <end position="408"/>
    </location>
</feature>
<dbReference type="Gene3D" id="3.30.70.1430">
    <property type="entry name" value="Multidrug efflux transporter AcrB pore domain"/>
    <property type="match status" value="2"/>
</dbReference>
<feature type="transmembrane region" description="Helical" evidence="1">
    <location>
        <begin position="336"/>
        <end position="355"/>
    </location>
</feature>
<evidence type="ECO:0000256" key="1">
    <source>
        <dbReference type="SAM" id="Phobius"/>
    </source>
</evidence>
<feature type="transmembrane region" description="Helical" evidence="1">
    <location>
        <begin position="362"/>
        <end position="382"/>
    </location>
</feature>
<keyword evidence="3" id="KW-1185">Reference proteome</keyword>
<dbReference type="InterPro" id="IPR027463">
    <property type="entry name" value="AcrB_DN_DC_subdom"/>
</dbReference>
<feature type="transmembrane region" description="Helical" evidence="1">
    <location>
        <begin position="862"/>
        <end position="882"/>
    </location>
</feature>
<evidence type="ECO:0000313" key="2">
    <source>
        <dbReference type="EMBL" id="QJF49677.1"/>
    </source>
</evidence>
<feature type="transmembrane region" description="Helical" evidence="1">
    <location>
        <begin position="464"/>
        <end position="487"/>
    </location>
</feature>
<organism evidence="2 3">
    <name type="scientific">Roseobacter ponti</name>
    <dbReference type="NCBI Taxonomy" id="1891787"/>
    <lineage>
        <taxon>Bacteria</taxon>
        <taxon>Pseudomonadati</taxon>
        <taxon>Pseudomonadota</taxon>
        <taxon>Alphaproteobacteria</taxon>
        <taxon>Rhodobacterales</taxon>
        <taxon>Roseobacteraceae</taxon>
        <taxon>Roseobacter</taxon>
    </lineage>
</organism>
<dbReference type="Gene3D" id="3.30.70.1320">
    <property type="entry name" value="Multidrug efflux transporter AcrB pore domain like"/>
    <property type="match status" value="1"/>
</dbReference>
<dbReference type="PANTHER" id="PTHR32063:SF18">
    <property type="entry name" value="CATION EFFLUX SYSTEM PROTEIN"/>
    <property type="match status" value="1"/>
</dbReference>
<keyword evidence="1" id="KW-1133">Transmembrane helix</keyword>
<dbReference type="PANTHER" id="PTHR32063">
    <property type="match status" value="1"/>
</dbReference>
<dbReference type="Gene3D" id="3.30.2090.10">
    <property type="entry name" value="Multidrug efflux transporter AcrB TolC docking domain, DN and DC subdomains"/>
    <property type="match status" value="2"/>
</dbReference>
<keyword evidence="1" id="KW-0472">Membrane</keyword>
<dbReference type="GO" id="GO:0042910">
    <property type="term" value="F:xenobiotic transmembrane transporter activity"/>
    <property type="evidence" value="ECO:0007669"/>
    <property type="project" value="TreeGrafter"/>
</dbReference>
<keyword evidence="1" id="KW-0812">Transmembrane</keyword>
<dbReference type="SUPFAM" id="SSF82866">
    <property type="entry name" value="Multidrug efflux transporter AcrB transmembrane domain"/>
    <property type="match status" value="2"/>
</dbReference>
<dbReference type="SUPFAM" id="SSF82693">
    <property type="entry name" value="Multidrug efflux transporter AcrB pore domain, PN1, PN2, PC1 and PC2 subdomains"/>
    <property type="match status" value="3"/>
</dbReference>
<dbReference type="Gene3D" id="3.30.70.1440">
    <property type="entry name" value="Multidrug efflux transporter AcrB pore domain"/>
    <property type="match status" value="1"/>
</dbReference>
<dbReference type="InterPro" id="IPR001036">
    <property type="entry name" value="Acrflvin-R"/>
</dbReference>
<dbReference type="GO" id="GO:0005886">
    <property type="term" value="C:plasma membrane"/>
    <property type="evidence" value="ECO:0007669"/>
    <property type="project" value="TreeGrafter"/>
</dbReference>
<dbReference type="Proteomes" id="UP000503308">
    <property type="component" value="Chromosome"/>
</dbReference>
<sequence length="1050" mass="109724">MGTLTFRRPRIVALILLVIIAAGASAVLAIGRQEDPTITNLFATVTTPWPGAGPARVESLVTAEIEDNLREVSEVDVLSSTSATGISIVQIELLETLSVDRIEEVWSELRDKLAAAGDRFPTGVMPADLDTDGAGAYGAIVALTARHDGVPLSLTGRYGRDIADRLRNVPGTRLVELFGAPEEEITVTLNAQRAAATGLTPDAVAAAITRSDAKVAAGRMNGAGDDLLLEVSGEITTPDRLRNIVLRDGADGQTLLLGSVAQITRGPRQPVAEAALHNGRPAVLIAARAEDGLQVDVWADGIRAALDDYRPGVPAGMKMDLVFDQSTYTAARLAEVGGNMAIGVGLVLVVLLITLGLRAALIVAMVLPVVTLASLFTMNLIALPVHQMSVTGLIVALGLLVDAGIVMTDEIARRIRSGASRHDAVRGSVSRLTMPLFASTVTTALSFTPMILLPGPAGDFVGSIALAVVIMLGWSFVVAVTITPAMAGWLMPAAGRTGVTGSGLPSGLAGRLFARSLLWSLRNPVRSVLLALVLPVLGFASLPLLTAQFFPGVDRDQFHIEVDMPPGTAIGRTQAAVTRLDAHLRALTEVVSVTWTTGRSAPAFYYNITGGRKGAPGYAQALVRTRSAEATEAVLPDLQRDLPALTPDAQVLVRGLVQGPPVNAPVELRLIGQDLALLRETGDALRRIIEEVPSVTLARSSLTPGAPGLAVDVDEARARLVGLTPGDIARQLDTALSGVTGGSLIEGAEELPVRVRFDEDFRTDPARVRDLPMILPEAGVFPATPLSALAEVTLVPRQGQITRRNSERVNTVQAYLKYGILPEEALIDIRRRIDEAGFELPRGVRLQTGGDSDARASTLNNLLASLGLIVTLSVAVVVMTFGSFRLAGVALVVGALSAGLSVLALAVFGYPFGINAIIGLIGSVGVSVNAALIIMTALQEDDAASRGDPAAMVAVVMASSRHIVSTTVTTVGGFLPLILAGGGFWPPFAMAVAGGVALSTVVSFWFTPAAFQLIRPRGRSPALMQTTASDHRRGVPPPGVNEVLSPGAAL</sequence>
<dbReference type="SUPFAM" id="SSF82714">
    <property type="entry name" value="Multidrug efflux transporter AcrB TolC docking domain, DN and DC subdomains"/>
    <property type="match status" value="2"/>
</dbReference>
<evidence type="ECO:0000313" key="3">
    <source>
        <dbReference type="Proteomes" id="UP000503308"/>
    </source>
</evidence>
<dbReference type="KEGG" id="rpon:G3256_00115"/>
<dbReference type="Gene3D" id="1.20.1640.10">
    <property type="entry name" value="Multidrug efflux transporter AcrB transmembrane domain"/>
    <property type="match status" value="2"/>
</dbReference>
<feature type="transmembrane region" description="Helical" evidence="1">
    <location>
        <begin position="916"/>
        <end position="938"/>
    </location>
</feature>
<dbReference type="RefSeq" id="WP_169638901.1">
    <property type="nucleotide sequence ID" value="NZ_CP048788.1"/>
</dbReference>
<protein>
    <submittedName>
        <fullName evidence="2">Efflux RND transporter permease subunit</fullName>
    </submittedName>
</protein>
<dbReference type="PRINTS" id="PR00702">
    <property type="entry name" value="ACRIFLAVINRP"/>
</dbReference>
<feature type="transmembrane region" description="Helical" evidence="1">
    <location>
        <begin position="950"/>
        <end position="978"/>
    </location>
</feature>
<dbReference type="EMBL" id="CP048788">
    <property type="protein sequence ID" value="QJF49677.1"/>
    <property type="molecule type" value="Genomic_DNA"/>
</dbReference>
<accession>A0A858SNR2</accession>